<dbReference type="AlphaFoldDB" id="A0A088E4S3"/>
<dbReference type="InterPro" id="IPR050902">
    <property type="entry name" value="ABC_Transporter_SBP"/>
</dbReference>
<dbReference type="InterPro" id="IPR002491">
    <property type="entry name" value="ABC_transptr_periplasmic_BD"/>
</dbReference>
<name>A0A088E4S3_9CREN</name>
<dbReference type="PANTHER" id="PTHR30535:SF34">
    <property type="entry name" value="MOLYBDATE-BINDING PROTEIN MOLA"/>
    <property type="match status" value="1"/>
</dbReference>
<keyword evidence="1" id="KW-0812">Transmembrane</keyword>
<keyword evidence="1" id="KW-1133">Transmembrane helix</keyword>
<dbReference type="EMBL" id="CP008822">
    <property type="protein sequence ID" value="AIM26968.1"/>
    <property type="molecule type" value="Genomic_DNA"/>
</dbReference>
<accession>A0A088E4S3</accession>
<keyword evidence="1" id="KW-0472">Membrane</keyword>
<evidence type="ECO:0000313" key="4">
    <source>
        <dbReference type="Proteomes" id="UP000029084"/>
    </source>
</evidence>
<feature type="domain" description="Fe/B12 periplasmic-binding" evidence="2">
    <location>
        <begin position="46"/>
        <end position="312"/>
    </location>
</feature>
<evidence type="ECO:0000256" key="1">
    <source>
        <dbReference type="SAM" id="Phobius"/>
    </source>
</evidence>
<dbReference type="Pfam" id="PF01497">
    <property type="entry name" value="Peripla_BP_2"/>
    <property type="match status" value="1"/>
</dbReference>
<dbReference type="SUPFAM" id="SSF53807">
    <property type="entry name" value="Helical backbone' metal receptor"/>
    <property type="match status" value="1"/>
</dbReference>
<feature type="transmembrane region" description="Helical" evidence="1">
    <location>
        <begin position="12"/>
        <end position="32"/>
    </location>
</feature>
<evidence type="ECO:0000313" key="3">
    <source>
        <dbReference type="EMBL" id="AIM26968.1"/>
    </source>
</evidence>
<sequence length="329" mass="35993" precursor="true">MDSLSIFMNSRLVVGIAVAVVVLVAFSTAYLLDRGPTYLPSYHVQRIVSLAPSDTQILISLGFGKQIVGVDSYSFSLLELVNATRYLPSNVTVLNEGESINVSGLILLHPSLVVDEEGLLGSNLNQLREASLNVTLTNNDYAQNFTQIESSILNLSSSLGARSQGERLVSWMNSTLEKYVSHGNTSVAYLIWICPNYEFYTAGGNVFINNVIDEAGGVNVFANQSGYPLLGPSSLTLANPQVIVVQEIYNVSYTTYLINHIPGITSTRAYQDHRIYILSENLPTDLLNEPGPLAVYGVGMMKEIIQGNSPTYVNSSYVMREFNVTLPVF</sequence>
<dbReference type="PANTHER" id="PTHR30535">
    <property type="entry name" value="VITAMIN B12-BINDING PROTEIN"/>
    <property type="match status" value="1"/>
</dbReference>
<evidence type="ECO:0000259" key="2">
    <source>
        <dbReference type="PROSITE" id="PS50983"/>
    </source>
</evidence>
<dbReference type="Proteomes" id="UP000029084">
    <property type="component" value="Chromosome"/>
</dbReference>
<dbReference type="Gene3D" id="3.40.50.1980">
    <property type="entry name" value="Nitrogenase molybdenum iron protein domain"/>
    <property type="match status" value="2"/>
</dbReference>
<dbReference type="OMA" id="VYFEIAA"/>
<organism evidence="3 4">
    <name type="scientific">Metallosphaera sedula</name>
    <dbReference type="NCBI Taxonomy" id="43687"/>
    <lineage>
        <taxon>Archaea</taxon>
        <taxon>Thermoproteota</taxon>
        <taxon>Thermoprotei</taxon>
        <taxon>Sulfolobales</taxon>
        <taxon>Sulfolobaceae</taxon>
        <taxon>Metallosphaera</taxon>
    </lineage>
</organism>
<dbReference type="PROSITE" id="PS50983">
    <property type="entry name" value="FE_B12_PBP"/>
    <property type="match status" value="1"/>
</dbReference>
<protein>
    <submittedName>
        <fullName evidence="3">Periplasmic binding protein</fullName>
    </submittedName>
</protein>
<gene>
    <name evidence="3" type="ORF">HA72_0807</name>
</gene>
<reference evidence="3 4" key="1">
    <citation type="journal article" date="2014" name="J. Bacteriol.">
        <title>Role of an Archaeal PitA Transporter in the Copper and Arsenic Resistance of Metallosphaera sedula, an Extreme Thermoacidophile.</title>
        <authorList>
            <person name="McCarthy S."/>
            <person name="Ai C."/>
            <person name="Wheaton G."/>
            <person name="Tevatia R."/>
            <person name="Eckrich V."/>
            <person name="Kelly R."/>
            <person name="Blum P."/>
        </authorList>
    </citation>
    <scope>NUCLEOTIDE SEQUENCE [LARGE SCALE GENOMIC DNA]</scope>
    <source>
        <strain evidence="3 4">CuR1</strain>
    </source>
</reference>
<proteinExistence type="predicted"/>